<dbReference type="Proteomes" id="UP001597357">
    <property type="component" value="Unassembled WGS sequence"/>
</dbReference>
<protein>
    <submittedName>
        <fullName evidence="2">Outer membrane beta-barrel protein</fullName>
    </submittedName>
</protein>
<evidence type="ECO:0000313" key="3">
    <source>
        <dbReference type="Proteomes" id="UP001597357"/>
    </source>
</evidence>
<sequence length="161" mass="17581">MKKIVLAALIFVAFCGISYAQSIQTGISGGYLNVEANNKDENGFYAGLYIEAPLSNSFALKPSLLYGNVSDNNLLYFPVVLKYYLLSNLSVQAGPQATYIFDIPNSDFKDRLGLDLSIGAGLKLLKDFTVSLDYGFKIAKNSETFQSSDFNSLMIGLSLDL</sequence>
<keyword evidence="1" id="KW-0732">Signal</keyword>
<accession>A0ABW5SCN9</accession>
<keyword evidence="3" id="KW-1185">Reference proteome</keyword>
<comment type="caution">
    <text evidence="2">The sequence shown here is derived from an EMBL/GenBank/DDBJ whole genome shotgun (WGS) entry which is preliminary data.</text>
</comment>
<organism evidence="2 3">
    <name type="scientific">Mesonia sediminis</name>
    <dbReference type="NCBI Taxonomy" id="1703946"/>
    <lineage>
        <taxon>Bacteria</taxon>
        <taxon>Pseudomonadati</taxon>
        <taxon>Bacteroidota</taxon>
        <taxon>Flavobacteriia</taxon>
        <taxon>Flavobacteriales</taxon>
        <taxon>Flavobacteriaceae</taxon>
        <taxon>Mesonia</taxon>
    </lineage>
</organism>
<proteinExistence type="predicted"/>
<gene>
    <name evidence="2" type="ORF">ACFSQ0_04395</name>
</gene>
<feature type="signal peptide" evidence="1">
    <location>
        <begin position="1"/>
        <end position="20"/>
    </location>
</feature>
<feature type="chain" id="PRO_5046833997" evidence="1">
    <location>
        <begin position="21"/>
        <end position="161"/>
    </location>
</feature>
<dbReference type="EMBL" id="JBHULZ010000023">
    <property type="protein sequence ID" value="MFD2697223.1"/>
    <property type="molecule type" value="Genomic_DNA"/>
</dbReference>
<dbReference type="SUPFAM" id="SSF56925">
    <property type="entry name" value="OMPA-like"/>
    <property type="match status" value="1"/>
</dbReference>
<evidence type="ECO:0000256" key="1">
    <source>
        <dbReference type="SAM" id="SignalP"/>
    </source>
</evidence>
<dbReference type="InterPro" id="IPR011250">
    <property type="entry name" value="OMP/PagP_B-barrel"/>
</dbReference>
<evidence type="ECO:0000313" key="2">
    <source>
        <dbReference type="EMBL" id="MFD2697223.1"/>
    </source>
</evidence>
<reference evidence="3" key="1">
    <citation type="journal article" date="2019" name="Int. J. Syst. Evol. Microbiol.">
        <title>The Global Catalogue of Microorganisms (GCM) 10K type strain sequencing project: providing services to taxonomists for standard genome sequencing and annotation.</title>
        <authorList>
            <consortium name="The Broad Institute Genomics Platform"/>
            <consortium name="The Broad Institute Genome Sequencing Center for Infectious Disease"/>
            <person name="Wu L."/>
            <person name="Ma J."/>
        </authorList>
    </citation>
    <scope>NUCLEOTIDE SEQUENCE [LARGE SCALE GENOMIC DNA]</scope>
    <source>
        <strain evidence="3">KCTC 42255</strain>
    </source>
</reference>
<name>A0ABW5SCN9_9FLAO</name>
<dbReference type="RefSeq" id="WP_379044684.1">
    <property type="nucleotide sequence ID" value="NZ_JBHULZ010000023.1"/>
</dbReference>